<organism evidence="2 3">
    <name type="scientific">Plutella xylostella</name>
    <name type="common">Diamondback moth</name>
    <name type="synonym">Plutella maculipennis</name>
    <dbReference type="NCBI Taxonomy" id="51655"/>
    <lineage>
        <taxon>Eukaryota</taxon>
        <taxon>Metazoa</taxon>
        <taxon>Ecdysozoa</taxon>
        <taxon>Arthropoda</taxon>
        <taxon>Hexapoda</taxon>
        <taxon>Insecta</taxon>
        <taxon>Pterygota</taxon>
        <taxon>Neoptera</taxon>
        <taxon>Endopterygota</taxon>
        <taxon>Lepidoptera</taxon>
        <taxon>Glossata</taxon>
        <taxon>Ditrysia</taxon>
        <taxon>Yponomeutoidea</taxon>
        <taxon>Plutellidae</taxon>
        <taxon>Plutella</taxon>
    </lineage>
</organism>
<name>A0ABQ7PW65_PLUXY</name>
<evidence type="ECO:0000256" key="1">
    <source>
        <dbReference type="SAM" id="MobiDB-lite"/>
    </source>
</evidence>
<accession>A0ABQ7PW65</accession>
<comment type="caution">
    <text evidence="2">The sequence shown here is derived from an EMBL/GenBank/DDBJ whole genome shotgun (WGS) entry which is preliminary data.</text>
</comment>
<proteinExistence type="predicted"/>
<evidence type="ECO:0000313" key="2">
    <source>
        <dbReference type="EMBL" id="KAG7297224.1"/>
    </source>
</evidence>
<dbReference type="Proteomes" id="UP000823941">
    <property type="component" value="Chromosome 26"/>
</dbReference>
<evidence type="ECO:0000313" key="3">
    <source>
        <dbReference type="Proteomes" id="UP000823941"/>
    </source>
</evidence>
<sequence length="117" mass="12660">MPVLLAPRRPQHLAPASANCSHDANYTLHRVHKVCVGSARAATCGRELATCLPTTAADQVQRRLAASGGLPPVPDTGRRQHDSELSRAALRGLMMEQERESVNATTLFSPRKRALGR</sequence>
<feature type="region of interest" description="Disordered" evidence="1">
    <location>
        <begin position="65"/>
        <end position="84"/>
    </location>
</feature>
<keyword evidence="3" id="KW-1185">Reference proteome</keyword>
<gene>
    <name evidence="2" type="ORF">JYU34_019146</name>
</gene>
<dbReference type="EMBL" id="JAHIBW010000026">
    <property type="protein sequence ID" value="KAG7297224.1"/>
    <property type="molecule type" value="Genomic_DNA"/>
</dbReference>
<protein>
    <submittedName>
        <fullName evidence="2">Uncharacterized protein</fullName>
    </submittedName>
</protein>
<reference evidence="2 3" key="1">
    <citation type="submission" date="2021-06" db="EMBL/GenBank/DDBJ databases">
        <title>A haploid diamondback moth (Plutella xylostella L.) genome assembly resolves 31 chromosomes and identifies a diamide resistance mutation.</title>
        <authorList>
            <person name="Ward C.M."/>
            <person name="Perry K.D."/>
            <person name="Baker G."/>
            <person name="Powis K."/>
            <person name="Heckel D.G."/>
            <person name="Baxter S.W."/>
        </authorList>
    </citation>
    <scope>NUCLEOTIDE SEQUENCE [LARGE SCALE GENOMIC DNA]</scope>
    <source>
        <strain evidence="2 3">LV</strain>
        <tissue evidence="2">Single pupa</tissue>
    </source>
</reference>